<evidence type="ECO:0000313" key="3">
    <source>
        <dbReference type="EMBL" id="KAJ8381963.1"/>
    </source>
</evidence>
<dbReference type="Gene3D" id="2.40.70.10">
    <property type="entry name" value="Acid Proteases"/>
    <property type="match status" value="1"/>
</dbReference>
<evidence type="ECO:0000256" key="1">
    <source>
        <dbReference type="SAM" id="MobiDB-lite"/>
    </source>
</evidence>
<dbReference type="PANTHER" id="PTHR12917:SF17">
    <property type="entry name" value="NUCLEAR RECEPTOR-INTERACTING PROTEIN 2"/>
    <property type="match status" value="1"/>
</dbReference>
<reference evidence="3" key="1">
    <citation type="journal article" date="2023" name="Science">
        <title>Genome structures resolve the early diversification of teleost fishes.</title>
        <authorList>
            <person name="Parey E."/>
            <person name="Louis A."/>
            <person name="Montfort J."/>
            <person name="Bouchez O."/>
            <person name="Roques C."/>
            <person name="Iampietro C."/>
            <person name="Lluch J."/>
            <person name="Castinel A."/>
            <person name="Donnadieu C."/>
            <person name="Desvignes T."/>
            <person name="Floi Bucao C."/>
            <person name="Jouanno E."/>
            <person name="Wen M."/>
            <person name="Mejri S."/>
            <person name="Dirks R."/>
            <person name="Jansen H."/>
            <person name="Henkel C."/>
            <person name="Chen W.J."/>
            <person name="Zahm M."/>
            <person name="Cabau C."/>
            <person name="Klopp C."/>
            <person name="Thompson A.W."/>
            <person name="Robinson-Rechavi M."/>
            <person name="Braasch I."/>
            <person name="Lecointre G."/>
            <person name="Bobe J."/>
            <person name="Postlethwait J.H."/>
            <person name="Berthelot C."/>
            <person name="Roest Crollius H."/>
            <person name="Guiguen Y."/>
        </authorList>
    </citation>
    <scope>NUCLEOTIDE SEQUENCE</scope>
    <source>
        <strain evidence="3">WJC10195</strain>
    </source>
</reference>
<dbReference type="InterPro" id="IPR019103">
    <property type="entry name" value="Peptidase_aspartic_DDI1-type"/>
</dbReference>
<feature type="region of interest" description="Disordered" evidence="1">
    <location>
        <begin position="1"/>
        <end position="81"/>
    </location>
</feature>
<feature type="compositionally biased region" description="Basic and acidic residues" evidence="1">
    <location>
        <begin position="60"/>
        <end position="81"/>
    </location>
</feature>
<proteinExistence type="predicted"/>
<comment type="caution">
    <text evidence="3">The sequence shown here is derived from an EMBL/GenBank/DDBJ whole genome shotgun (WGS) entry which is preliminary data.</text>
</comment>
<feature type="domain" description="Aspartic peptidase DDI1-type" evidence="2">
    <location>
        <begin position="88"/>
        <end position="194"/>
    </location>
</feature>
<evidence type="ECO:0000313" key="4">
    <source>
        <dbReference type="Proteomes" id="UP001152622"/>
    </source>
</evidence>
<organism evidence="3 4">
    <name type="scientific">Synaphobranchus kaupii</name>
    <name type="common">Kaup's arrowtooth eel</name>
    <dbReference type="NCBI Taxonomy" id="118154"/>
    <lineage>
        <taxon>Eukaryota</taxon>
        <taxon>Metazoa</taxon>
        <taxon>Chordata</taxon>
        <taxon>Craniata</taxon>
        <taxon>Vertebrata</taxon>
        <taxon>Euteleostomi</taxon>
        <taxon>Actinopterygii</taxon>
        <taxon>Neopterygii</taxon>
        <taxon>Teleostei</taxon>
        <taxon>Anguilliformes</taxon>
        <taxon>Synaphobranchidae</taxon>
        <taxon>Synaphobranchus</taxon>
    </lineage>
</organism>
<dbReference type="AlphaFoldDB" id="A0A9Q1GE84"/>
<dbReference type="PANTHER" id="PTHR12917">
    <property type="entry name" value="ASPARTYL PROTEASE DDI-RELATED"/>
    <property type="match status" value="1"/>
</dbReference>
<protein>
    <recommendedName>
        <fullName evidence="2">Aspartic peptidase DDI1-type domain-containing protein</fullName>
    </recommendedName>
</protein>
<dbReference type="Proteomes" id="UP001152622">
    <property type="component" value="Chromosome 1"/>
</dbReference>
<dbReference type="Pfam" id="PF09668">
    <property type="entry name" value="Asp_protease"/>
    <property type="match status" value="1"/>
</dbReference>
<feature type="compositionally biased region" description="Basic and acidic residues" evidence="1">
    <location>
        <begin position="33"/>
        <end position="46"/>
    </location>
</feature>
<dbReference type="GO" id="GO:0006508">
    <property type="term" value="P:proteolysis"/>
    <property type="evidence" value="ECO:0007669"/>
    <property type="project" value="InterPro"/>
</dbReference>
<keyword evidence="4" id="KW-1185">Reference proteome</keyword>
<sequence length="230" mass="25429">MPPAGCALPWRTARTAGETEEKSESTAEDSTEERESPEESERSLKSDEEEEEEGKGTNMEVKHTAEKEMVGKQQEGRPGVEETERALSLAALVVRCKCCETEVKASINTGCQHNSISSACCRRLGLMHTPDVHAYEQTVGHRPVVGTMLSRTVEGLQLQLGRERTLCSARVVEAEMFELSLGLHTLLELKCCVDLGSRVLRLPGSGEELPFLDMQTEGQFHHDNNKNTTM</sequence>
<gene>
    <name evidence="3" type="ORF">SKAU_G00027410</name>
</gene>
<dbReference type="GO" id="GO:0004190">
    <property type="term" value="F:aspartic-type endopeptidase activity"/>
    <property type="evidence" value="ECO:0007669"/>
    <property type="project" value="InterPro"/>
</dbReference>
<evidence type="ECO:0000259" key="2">
    <source>
        <dbReference type="Pfam" id="PF09668"/>
    </source>
</evidence>
<dbReference type="EMBL" id="JAINUF010000001">
    <property type="protein sequence ID" value="KAJ8381963.1"/>
    <property type="molecule type" value="Genomic_DNA"/>
</dbReference>
<accession>A0A9Q1GE84</accession>
<dbReference type="InterPro" id="IPR021109">
    <property type="entry name" value="Peptidase_aspartic_dom_sf"/>
</dbReference>
<name>A0A9Q1GE84_SYNKA</name>
<dbReference type="OrthoDB" id="1047367at2759"/>